<keyword evidence="6" id="KW-1185">Reference proteome</keyword>
<organism evidence="6 7">
    <name type="scientific">Bombyx mandarina</name>
    <name type="common">Wild silk moth</name>
    <name type="synonym">Wild silkworm</name>
    <dbReference type="NCBI Taxonomy" id="7092"/>
    <lineage>
        <taxon>Eukaryota</taxon>
        <taxon>Metazoa</taxon>
        <taxon>Ecdysozoa</taxon>
        <taxon>Arthropoda</taxon>
        <taxon>Hexapoda</taxon>
        <taxon>Insecta</taxon>
        <taxon>Pterygota</taxon>
        <taxon>Neoptera</taxon>
        <taxon>Endopterygota</taxon>
        <taxon>Lepidoptera</taxon>
        <taxon>Glossata</taxon>
        <taxon>Ditrysia</taxon>
        <taxon>Bombycoidea</taxon>
        <taxon>Bombycidae</taxon>
        <taxon>Bombycinae</taxon>
        <taxon>Bombyx</taxon>
    </lineage>
</organism>
<dbReference type="GeneID" id="114249093"/>
<evidence type="ECO:0000259" key="5">
    <source>
        <dbReference type="Pfam" id="PF25151"/>
    </source>
</evidence>
<reference evidence="7" key="1">
    <citation type="submission" date="2025-08" db="UniProtKB">
        <authorList>
            <consortium name="RefSeq"/>
        </authorList>
    </citation>
    <scope>IDENTIFICATION</scope>
    <source>
        <tissue evidence="7">Silk gland</tissue>
    </source>
</reference>
<dbReference type="Pfam" id="PF10350">
    <property type="entry name" value="DUF2428"/>
    <property type="match status" value="1"/>
</dbReference>
<evidence type="ECO:0000259" key="4">
    <source>
        <dbReference type="Pfam" id="PF10350"/>
    </source>
</evidence>
<evidence type="ECO:0000313" key="7">
    <source>
        <dbReference type="RefSeq" id="XP_028038370.1"/>
    </source>
</evidence>
<feature type="coiled-coil region" evidence="3">
    <location>
        <begin position="1387"/>
        <end position="1436"/>
    </location>
</feature>
<protein>
    <submittedName>
        <fullName evidence="7">tRNA (Cytidine(32)-2'-O)-methyltransferase non-catalytic subunit TRM732</fullName>
    </submittedName>
</protein>
<gene>
    <name evidence="7" type="primary">LOC114249093</name>
</gene>
<dbReference type="RefSeq" id="XP_028038370.1">
    <property type="nucleotide sequence ID" value="XM_028182569.1"/>
</dbReference>
<keyword evidence="3" id="KW-0175">Coiled coil</keyword>
<evidence type="ECO:0000256" key="2">
    <source>
        <dbReference type="ARBA" id="ARBA00022694"/>
    </source>
</evidence>
<proteinExistence type="inferred from homology"/>
<dbReference type="InterPro" id="IPR051954">
    <property type="entry name" value="tRNA_methyltransferase_THADA"/>
</dbReference>
<dbReference type="OrthoDB" id="6614653at2759"/>
<dbReference type="InterPro" id="IPR016024">
    <property type="entry name" value="ARM-type_fold"/>
</dbReference>
<dbReference type="InterPro" id="IPR019442">
    <property type="entry name" value="THADA/TRM732_DUF2428"/>
</dbReference>
<dbReference type="PANTHER" id="PTHR14387:SF0">
    <property type="entry name" value="DUF2428 DOMAIN-CONTAINING PROTEIN"/>
    <property type="match status" value="1"/>
</dbReference>
<dbReference type="InterPro" id="IPR056842">
    <property type="entry name" value="THADA-like_TPR_C"/>
</dbReference>
<dbReference type="KEGG" id="bman:114249093"/>
<dbReference type="Proteomes" id="UP000504629">
    <property type="component" value="Unplaced"/>
</dbReference>
<feature type="domain" description="tRNA (32-2'-O)-methyltransferase regulator THADA-like C-terminal TPR repeats region" evidence="5">
    <location>
        <begin position="942"/>
        <end position="1090"/>
    </location>
</feature>
<accession>A0A6J2K8S1</accession>
<dbReference type="PANTHER" id="PTHR14387">
    <property type="entry name" value="THADA/DEATH RECEPTOR INTERACTING PROTEIN"/>
    <property type="match status" value="1"/>
</dbReference>
<sequence length="1437" mass="166847">MDEILEILLCANETKQEIKVEILQKILLMAKECDSGKHCKSWNNIANLLWNSLQKKFSKIDDQLLCSICFYTIASYTDDCDRYINGIQKILEFEIENLKPGNLKISQCNIALMYGLFQSNFLTSQCAGDIINFTRVLQLTFDLLIIMGYEYTQFTFLAFKIMKSFKKVCNTKWQTTIFKRDNQIKLMNVINHNWENPITGVRDLLKSIFNTLLTTLDDVLYLLTLKEINQFYWNKAKYLMLCEVIHVDCKNILVLMSENDWARGLFSSLNIPSLVSAGADMYFAILKRIKCVAEWCNIFLNSTISLFQEGTEKSIQNFSNYWCLTTFKRFPTLLGVFIEKIMKNNFKQEPYALMCIIKQGNKLGIFEKDWNLYSGSNNIMNTVEMALEHKIAPLRIDAFDIVCVSHSKSLPIQREYTHVLEYLKNNMNSDCTVLRLNMMRSLKSFLNQLHVSYLNYMKTYKNCDVIDLICFCKSLQEIVFESLELNGNYQRKITAVKLTYLIMECFNEVPRKKKKQIRQTNTSLLHYLKTEKQWFLGGEKMTEILIKLLKDPSDDVRENVVQLLLKYYLNEIQNANFLNNLATEALSCIRSKFFFVSNCGQSMLKLLSNLLLIPRNIETKYQSIEEIFNYAYNELLSEYKKDIMTSIENETQLYSFINILIVVLEVCIDNSYNIQLSTDTIHELIRVLQYTTNQFTWEQDNCTSSDFAKMSEVVEGMIAQSENSAYNENDEVKISGIHQIVLNCLWLNVKASCDLASLLVQFNKDDFETCRKCLELITHVLERSRHKGAIEAAGAALGKVIQCLTSLPEESNILNSMNSFLESKLNELISKVYNMASITRRGAGLPIMVHRIVSSDMNKGKPLFHYFLKNILELCNSVHDVPTLEDNASVLENEMDLPKAIYIHFLTKVVTDSSLACDVMYYSSELSELAFLNLTSEHWQIRNAALQLYGALIPRQIGQKKALGTDDNTIATVAWDELRTHSPRLWKMITTRLRIESQSIQIVSHSNLVPILNLLASCAKRYNLSFDCESQVDELLTSLILLLGSPIYIVRRLSAKCISNNFKFEEVGLLSYGKFNSENFIHGTLMLLKHYTEESFNMDTFDKTKSYIENILTNKIHSYLCKQYFEDIFCNKPLALNDIEDSFFVLENKMYEPGVFFWADARLQKYLRTCPWFEIPNLLKMFFNYEGYDRCLKYLLLKMKRDMIISEPILLEITNTLLEFNKKYESSYIWKIIFEVSLRTDLTKSSEIISFLNNSVDLVFSYKLRYIVPLAAKVLECLEEKVQLHFSKIIWQLSDPEKMDVNMRHIAALANNKVAEVFKKLPKMVKINSLKSAIILLQDEDVDVRNLSVIFYKYISQECAEKQCYICLKRIMQKEFLESLFCEPNAIEMLSNDLSEVLQNLNNKQKNEFNPFANDLKNIYLEVDVLQQLLDSLKNSD</sequence>
<dbReference type="Pfam" id="PF25151">
    <property type="entry name" value="TPR_Trm732_C"/>
    <property type="match status" value="1"/>
</dbReference>
<dbReference type="SUPFAM" id="SSF48371">
    <property type="entry name" value="ARM repeat"/>
    <property type="match status" value="2"/>
</dbReference>
<evidence type="ECO:0000313" key="6">
    <source>
        <dbReference type="Proteomes" id="UP000504629"/>
    </source>
</evidence>
<comment type="similarity">
    <text evidence="1">Belongs to the THADA family.</text>
</comment>
<dbReference type="GO" id="GO:0030488">
    <property type="term" value="P:tRNA methylation"/>
    <property type="evidence" value="ECO:0007669"/>
    <property type="project" value="TreeGrafter"/>
</dbReference>
<name>A0A6J2K8S1_BOMMA</name>
<evidence type="ECO:0000256" key="1">
    <source>
        <dbReference type="ARBA" id="ARBA00010409"/>
    </source>
</evidence>
<feature type="domain" description="DUF2428" evidence="4">
    <location>
        <begin position="692"/>
        <end position="940"/>
    </location>
</feature>
<dbReference type="GO" id="GO:0005829">
    <property type="term" value="C:cytosol"/>
    <property type="evidence" value="ECO:0007669"/>
    <property type="project" value="TreeGrafter"/>
</dbReference>
<keyword evidence="2" id="KW-0819">tRNA processing</keyword>
<evidence type="ECO:0000256" key="3">
    <source>
        <dbReference type="SAM" id="Coils"/>
    </source>
</evidence>